<dbReference type="Pfam" id="PF03886">
    <property type="entry name" value="ABC_trans_aux"/>
    <property type="match status" value="1"/>
</dbReference>
<feature type="domain" description="ABC-type transport auxiliary lipoprotein component" evidence="2">
    <location>
        <begin position="46"/>
        <end position="183"/>
    </location>
</feature>
<feature type="chain" id="PRO_5017440959" description="ABC-type transport auxiliary lipoprotein component domain-containing protein" evidence="1">
    <location>
        <begin position="21"/>
        <end position="200"/>
    </location>
</feature>
<dbReference type="InterPro" id="IPR005586">
    <property type="entry name" value="ABC_trans_aux"/>
</dbReference>
<protein>
    <recommendedName>
        <fullName evidence="2">ABC-type transport auxiliary lipoprotein component domain-containing protein</fullName>
    </recommendedName>
</protein>
<accession>A0A399RA56</accession>
<dbReference type="Gene3D" id="3.40.50.10610">
    <property type="entry name" value="ABC-type transport auxiliary lipoprotein component"/>
    <property type="match status" value="1"/>
</dbReference>
<dbReference type="SUPFAM" id="SSF159594">
    <property type="entry name" value="XCC0632-like"/>
    <property type="match status" value="1"/>
</dbReference>
<evidence type="ECO:0000313" key="3">
    <source>
        <dbReference type="EMBL" id="RIJ28320.1"/>
    </source>
</evidence>
<name>A0A399RA56_9PROT</name>
<gene>
    <name evidence="3" type="ORF">D1223_13065</name>
</gene>
<feature type="signal peptide" evidence="1">
    <location>
        <begin position="1"/>
        <end position="20"/>
    </location>
</feature>
<dbReference type="OrthoDB" id="7618596at2"/>
<dbReference type="Proteomes" id="UP000266385">
    <property type="component" value="Unassembled WGS sequence"/>
</dbReference>
<dbReference type="AlphaFoldDB" id="A0A399RA56"/>
<proteinExistence type="predicted"/>
<organism evidence="3 4">
    <name type="scientific">Henriciella mobilis</name>
    <dbReference type="NCBI Taxonomy" id="2305467"/>
    <lineage>
        <taxon>Bacteria</taxon>
        <taxon>Pseudomonadati</taxon>
        <taxon>Pseudomonadota</taxon>
        <taxon>Alphaproteobacteria</taxon>
        <taxon>Hyphomonadales</taxon>
        <taxon>Hyphomonadaceae</taxon>
        <taxon>Henriciella</taxon>
    </lineage>
</organism>
<dbReference type="PROSITE" id="PS51257">
    <property type="entry name" value="PROKAR_LIPOPROTEIN"/>
    <property type="match status" value="1"/>
</dbReference>
<evidence type="ECO:0000259" key="2">
    <source>
        <dbReference type="Pfam" id="PF03886"/>
    </source>
</evidence>
<evidence type="ECO:0000313" key="4">
    <source>
        <dbReference type="Proteomes" id="UP000266385"/>
    </source>
</evidence>
<evidence type="ECO:0000256" key="1">
    <source>
        <dbReference type="SAM" id="SignalP"/>
    </source>
</evidence>
<keyword evidence="4" id="KW-1185">Reference proteome</keyword>
<comment type="caution">
    <text evidence="3">The sequence shown here is derived from an EMBL/GenBank/DDBJ whole genome shotgun (WGS) entry which is preliminary data.</text>
</comment>
<dbReference type="EMBL" id="QWFX01000013">
    <property type="protein sequence ID" value="RIJ28320.1"/>
    <property type="molecule type" value="Genomic_DNA"/>
</dbReference>
<keyword evidence="1" id="KW-0732">Signal</keyword>
<sequence>MTAKRLHHFAVALAGLAGLAACVSVLPEQPTPEAVFRFAQPSDQLPLPAVLVVREPEASRLLAGRQIAVEGANSGLKVLRGVAWADRATRQFQVAMTDSFSGGAGYAMDDSAGISGDYELYWHVADFTLNGDTGTCKLRLTLLDGGSRTPLVQWSAQASSTAASSNAQARVRALAEAGDLCVAEAAKRVSSEVAGLETDD</sequence>
<dbReference type="RefSeq" id="WP_119376855.1">
    <property type="nucleotide sequence ID" value="NZ_QWFX01000013.1"/>
</dbReference>
<reference evidence="3 4" key="1">
    <citation type="submission" date="2018-08" db="EMBL/GenBank/DDBJ databases">
        <title>Henriciella mobilis sp. nov., isolated from seawater.</title>
        <authorList>
            <person name="Cheng H."/>
            <person name="Wu Y.-H."/>
            <person name="Xu X.-W."/>
            <person name="Guo L.-L."/>
        </authorList>
    </citation>
    <scope>NUCLEOTIDE SEQUENCE [LARGE SCALE GENOMIC DNA]</scope>
    <source>
        <strain evidence="3 4">JN25</strain>
    </source>
</reference>